<evidence type="ECO:0000313" key="2">
    <source>
        <dbReference type="Proteomes" id="UP000313359"/>
    </source>
</evidence>
<accession>A0A5C2S4M8</accession>
<gene>
    <name evidence="1" type="ORF">L227DRAFT_182838</name>
</gene>
<sequence length="313" mass="34384">MLQPEPNKTKASVLPGLPGEVTDNIIDHLHDDKASLLATALVSRSWLPSSQHHLFFTTSCQLTVPGRGLTEFVEWLSTAQYASARVEILLVEGHFGEDPLEHPSLPEIYVQDLETAMEHLTSLLVLFIRGATLASRIPSGEVYGPSTRRSLDALFMWVVATTDGTFYPVVHLLSLFSALRLLCVDDLECTWDFGPTTVSSLGLAPPIRHAPSVSNLILSRMSHGGWSGYRGIIHLFRHSQPKWQLEELGLSLEGEPLDSVLNEFLPDCEATLTCITIPAHAYVSRSLPVTDNFRTSSTSSLSAILPSYRANAL</sequence>
<dbReference type="EMBL" id="ML122274">
    <property type="protein sequence ID" value="RPD58625.1"/>
    <property type="molecule type" value="Genomic_DNA"/>
</dbReference>
<protein>
    <recommendedName>
        <fullName evidence="3">F-box domain-containing protein</fullName>
    </recommendedName>
</protein>
<dbReference type="AlphaFoldDB" id="A0A5C2S4M8"/>
<keyword evidence="2" id="KW-1185">Reference proteome</keyword>
<evidence type="ECO:0008006" key="3">
    <source>
        <dbReference type="Google" id="ProtNLM"/>
    </source>
</evidence>
<dbReference type="Proteomes" id="UP000313359">
    <property type="component" value="Unassembled WGS sequence"/>
</dbReference>
<evidence type="ECO:0000313" key="1">
    <source>
        <dbReference type="EMBL" id="RPD58625.1"/>
    </source>
</evidence>
<dbReference type="SUPFAM" id="SSF81383">
    <property type="entry name" value="F-box domain"/>
    <property type="match status" value="1"/>
</dbReference>
<dbReference type="InterPro" id="IPR036047">
    <property type="entry name" value="F-box-like_dom_sf"/>
</dbReference>
<dbReference type="OrthoDB" id="2921803at2759"/>
<name>A0A5C2S4M8_9APHY</name>
<reference evidence="1" key="1">
    <citation type="journal article" date="2018" name="Genome Biol. Evol.">
        <title>Genomics and development of Lentinus tigrinus, a white-rot wood-decaying mushroom with dimorphic fruiting bodies.</title>
        <authorList>
            <person name="Wu B."/>
            <person name="Xu Z."/>
            <person name="Knudson A."/>
            <person name="Carlson A."/>
            <person name="Chen N."/>
            <person name="Kovaka S."/>
            <person name="LaButti K."/>
            <person name="Lipzen A."/>
            <person name="Pennachio C."/>
            <person name="Riley R."/>
            <person name="Schakwitz W."/>
            <person name="Umezawa K."/>
            <person name="Ohm R.A."/>
            <person name="Grigoriev I.V."/>
            <person name="Nagy L.G."/>
            <person name="Gibbons J."/>
            <person name="Hibbett D."/>
        </authorList>
    </citation>
    <scope>NUCLEOTIDE SEQUENCE [LARGE SCALE GENOMIC DNA]</scope>
    <source>
        <strain evidence="1">ALCF2SS1-6</strain>
    </source>
</reference>
<organism evidence="1 2">
    <name type="scientific">Lentinus tigrinus ALCF2SS1-6</name>
    <dbReference type="NCBI Taxonomy" id="1328759"/>
    <lineage>
        <taxon>Eukaryota</taxon>
        <taxon>Fungi</taxon>
        <taxon>Dikarya</taxon>
        <taxon>Basidiomycota</taxon>
        <taxon>Agaricomycotina</taxon>
        <taxon>Agaricomycetes</taxon>
        <taxon>Polyporales</taxon>
        <taxon>Polyporaceae</taxon>
        <taxon>Lentinus</taxon>
    </lineage>
</organism>
<proteinExistence type="predicted"/>